<feature type="region of interest" description="Disordered" evidence="1">
    <location>
        <begin position="129"/>
        <end position="181"/>
    </location>
</feature>
<dbReference type="EnsemblMetazoa" id="AARA017381-RA">
    <property type="protein sequence ID" value="AARA017381-PA"/>
    <property type="gene ID" value="AARA017381"/>
</dbReference>
<dbReference type="AlphaFoldDB" id="A0A2C9GRU1"/>
<reference evidence="2" key="1">
    <citation type="submission" date="2022-08" db="UniProtKB">
        <authorList>
            <consortium name="EnsemblMetazoa"/>
        </authorList>
    </citation>
    <scope>IDENTIFICATION</scope>
    <source>
        <strain evidence="2">Dongola</strain>
    </source>
</reference>
<feature type="region of interest" description="Disordered" evidence="1">
    <location>
        <begin position="196"/>
        <end position="268"/>
    </location>
</feature>
<keyword evidence="3" id="KW-1185">Reference proteome</keyword>
<name>A0A2C9GRU1_ANOAR</name>
<organism evidence="2 3">
    <name type="scientific">Anopheles arabiensis</name>
    <name type="common">Mosquito</name>
    <dbReference type="NCBI Taxonomy" id="7173"/>
    <lineage>
        <taxon>Eukaryota</taxon>
        <taxon>Metazoa</taxon>
        <taxon>Ecdysozoa</taxon>
        <taxon>Arthropoda</taxon>
        <taxon>Hexapoda</taxon>
        <taxon>Insecta</taxon>
        <taxon>Pterygota</taxon>
        <taxon>Neoptera</taxon>
        <taxon>Endopterygota</taxon>
        <taxon>Diptera</taxon>
        <taxon>Nematocera</taxon>
        <taxon>Culicoidea</taxon>
        <taxon>Culicidae</taxon>
        <taxon>Anophelinae</taxon>
        <taxon>Anopheles</taxon>
    </lineage>
</organism>
<evidence type="ECO:0000256" key="1">
    <source>
        <dbReference type="SAM" id="MobiDB-lite"/>
    </source>
</evidence>
<feature type="compositionally biased region" description="Basic residues" evidence="1">
    <location>
        <begin position="1"/>
        <end position="12"/>
    </location>
</feature>
<accession>A0A2C9GRU1</accession>
<evidence type="ECO:0000313" key="2">
    <source>
        <dbReference type="EnsemblMetazoa" id="AARA017381-PA"/>
    </source>
</evidence>
<dbReference type="EMBL" id="APCN01000195">
    <property type="status" value="NOT_ANNOTATED_CDS"/>
    <property type="molecule type" value="Genomic_DNA"/>
</dbReference>
<protein>
    <submittedName>
        <fullName evidence="2">Uncharacterized protein</fullName>
    </submittedName>
</protein>
<dbReference type="VEuPathDB" id="VectorBase:AARA017381"/>
<feature type="compositionally biased region" description="Basic residues" evidence="1">
    <location>
        <begin position="41"/>
        <end position="54"/>
    </location>
</feature>
<feature type="region of interest" description="Disordered" evidence="1">
    <location>
        <begin position="1"/>
        <end position="57"/>
    </location>
</feature>
<dbReference type="Proteomes" id="UP000075840">
    <property type="component" value="Unassembled WGS sequence"/>
</dbReference>
<sequence>MKTNRLIRRSAFRKPVAPRDGNSGKTKKFDGSTIDPEPTRNRRQRKTDKHKLRLPGHAVPCRASLRWKGKVRYSSTPTTIGPELSQTERTDRQCQLVFGGDREHNRNNTTQQQHHDGHLRCREVSGKVRRVSVQPARAVPEAGGGPAARGRSHPQAGHRSDAPVDSEASVHPPLPHGCGVSAALSAPAQVLHPEGVRNAGTISSPSPDVPALVPGAGPVREDDGGARRGGGVPRARVRRQGPDRDTDQVAQLPRGQVRPGGSDTVSAYEHGDFVLRRDGAGGRRGTDRGLLRSIDGTLHAVPAERDAQHWAVHQPPAADPLPGNSRHPAAEGGCIYRGSAVCLRQPQAEASVLFPQNH</sequence>
<proteinExistence type="predicted"/>
<evidence type="ECO:0000313" key="3">
    <source>
        <dbReference type="Proteomes" id="UP000075840"/>
    </source>
</evidence>